<comment type="caution">
    <text evidence="1">The sequence shown here is derived from an EMBL/GenBank/DDBJ whole genome shotgun (WGS) entry which is preliminary data.</text>
</comment>
<reference evidence="1 2" key="1">
    <citation type="submission" date="2023-07" db="EMBL/GenBank/DDBJ databases">
        <title>Sequencing the genomes of 1000 actinobacteria strains.</title>
        <authorList>
            <person name="Klenk H.-P."/>
        </authorList>
    </citation>
    <scope>NUCLEOTIDE SEQUENCE [LARGE SCALE GENOMIC DNA]</scope>
    <source>
        <strain evidence="1 2">DSM 44724</strain>
    </source>
</reference>
<dbReference type="Proteomes" id="UP001183604">
    <property type="component" value="Unassembled WGS sequence"/>
</dbReference>
<dbReference type="RefSeq" id="WP_310283803.1">
    <property type="nucleotide sequence ID" value="NZ_BAAAOM010000002.1"/>
</dbReference>
<name>A0ABU2AI17_9ACTN</name>
<evidence type="ECO:0000313" key="1">
    <source>
        <dbReference type="EMBL" id="MDR7336824.1"/>
    </source>
</evidence>
<proteinExistence type="predicted"/>
<dbReference type="SUPFAM" id="SSF52402">
    <property type="entry name" value="Adenine nucleotide alpha hydrolases-like"/>
    <property type="match status" value="1"/>
</dbReference>
<protein>
    <recommendedName>
        <fullName evidence="3">Phosphoadenosine phosphosulfate reductase family protein</fullName>
    </recommendedName>
</protein>
<dbReference type="EMBL" id="JAVDYD010000001">
    <property type="protein sequence ID" value="MDR7336824.1"/>
    <property type="molecule type" value="Genomic_DNA"/>
</dbReference>
<keyword evidence="2" id="KW-1185">Reference proteome</keyword>
<gene>
    <name evidence="1" type="ORF">J2S69_000543</name>
</gene>
<evidence type="ECO:0000313" key="2">
    <source>
        <dbReference type="Proteomes" id="UP001183604"/>
    </source>
</evidence>
<evidence type="ECO:0008006" key="3">
    <source>
        <dbReference type="Google" id="ProtNLM"/>
    </source>
</evidence>
<organism evidence="1 2">
    <name type="scientific">Glycomyces lechevalierae</name>
    <dbReference type="NCBI Taxonomy" id="256034"/>
    <lineage>
        <taxon>Bacteria</taxon>
        <taxon>Bacillati</taxon>
        <taxon>Actinomycetota</taxon>
        <taxon>Actinomycetes</taxon>
        <taxon>Glycomycetales</taxon>
        <taxon>Glycomycetaceae</taxon>
        <taxon>Glycomyces</taxon>
    </lineage>
</organism>
<sequence length="271" mass="30976">MLCPSCKDDRRRTRQRKPAMERRFRVLSLGAGQQSSALLVLSARGELPKLDLVVFADTQWERKVVYDNVDRLERIATDAGIRFERVTAGALRDTAVEDDFVPMPVYGYHGDKPVVMRQQCTMDWKIKPIRRRVRELAGPLHGLTVEMWLGISYEETYRLKPSPVAYIEHVYPLIDLKWTRAHCVEFLAEQGLTDVPRSSCIACPFKSAGEFRRMASEAPGEWADAVDFDERLRARPDPMFVHHSRKPLPLVLGSPIETDLWGNECEGYCGV</sequence>
<dbReference type="Gene3D" id="3.40.50.620">
    <property type="entry name" value="HUPs"/>
    <property type="match status" value="1"/>
</dbReference>
<dbReference type="InterPro" id="IPR014729">
    <property type="entry name" value="Rossmann-like_a/b/a_fold"/>
</dbReference>
<accession>A0ABU2AI17</accession>